<dbReference type="InterPro" id="IPR054127">
    <property type="entry name" value="Pcf11_C"/>
</dbReference>
<dbReference type="GO" id="GO:0006369">
    <property type="term" value="P:termination of RNA polymerase II transcription"/>
    <property type="evidence" value="ECO:0007669"/>
    <property type="project" value="InterPro"/>
</dbReference>
<sequence length="573" mass="61825">MAYQSYSYAPAPSYGLPPPAPSYGYSAPASQHYQPIPPPSAAQLDPFRAWYADRLRELTFNSRPLIQELSITAMQQRDQNQWANMTAVVEEIESAVYRSPPHEKLPKLYLLDSISKNVGQPYTTHLLQQAIPRLYVRTHREVDGVTKVKMEEMISLWRRSGPGGTELYGPAAREAVEREVFGAGGVGGAGAGSGSGGPGQQRMNAPVGMGVTRESVLAAIHATIGVKQGEAAHRAWDRSIQTQLTALMGLSEMLNTRHVQPAELQQIMDQLRGMGPTIAPSYPPSHAIPSPYPPVNAGAAPALPPFAPTLHNYDQPLRSSHTPPYPPNIDLPSTSAAPAPAPAPPVAPMFDANMLNILNSLAGAGALSMPGSTPRTPEAAPIPLKVERTRLDDYEDMVLGLNLSLSNLDMNRMTALPLQHLPVQCSQCAARFPSDGDQLNAHMDWHARRNKQERTSSGRGAHRRWLPRADEWVRDIPVAGSSTAPDTLAGMDANGNGAGPSGESPVKNTSGKKWVRVPEGQGAGGAGAVCPICKEGFKREWAESEEEWVWRNAIDISGKVSFCRLVFAHKGEG</sequence>
<dbReference type="Pfam" id="PF21936">
    <property type="entry name" value="Pcf11_C"/>
    <property type="match status" value="1"/>
</dbReference>
<dbReference type="GO" id="GO:0003729">
    <property type="term" value="F:mRNA binding"/>
    <property type="evidence" value="ECO:0007669"/>
    <property type="project" value="InterPro"/>
</dbReference>
<dbReference type="GeneID" id="77725201"/>
<feature type="domain" description="CID" evidence="2">
    <location>
        <begin position="43"/>
        <end position="184"/>
    </location>
</feature>
<dbReference type="GO" id="GO:0000993">
    <property type="term" value="F:RNA polymerase II complex binding"/>
    <property type="evidence" value="ECO:0007669"/>
    <property type="project" value="InterPro"/>
</dbReference>
<dbReference type="PANTHER" id="PTHR15921">
    <property type="entry name" value="PRE-MRNA CLEAVAGE COMPLEX II"/>
    <property type="match status" value="1"/>
</dbReference>
<name>A0AA38HFN5_9TREE</name>
<dbReference type="GO" id="GO:0005849">
    <property type="term" value="C:mRNA cleavage factor complex"/>
    <property type="evidence" value="ECO:0007669"/>
    <property type="project" value="TreeGrafter"/>
</dbReference>
<dbReference type="SUPFAM" id="SSF48464">
    <property type="entry name" value="ENTH/VHS domain"/>
    <property type="match status" value="1"/>
</dbReference>
<dbReference type="Gene3D" id="1.25.40.90">
    <property type="match status" value="1"/>
</dbReference>
<dbReference type="PROSITE" id="PS51391">
    <property type="entry name" value="CID"/>
    <property type="match status" value="1"/>
</dbReference>
<evidence type="ECO:0000256" key="1">
    <source>
        <dbReference type="SAM" id="MobiDB-lite"/>
    </source>
</evidence>
<dbReference type="RefSeq" id="XP_052949567.1">
    <property type="nucleotide sequence ID" value="XM_053086000.1"/>
</dbReference>
<dbReference type="InterPro" id="IPR006569">
    <property type="entry name" value="CID_dom"/>
</dbReference>
<dbReference type="Proteomes" id="UP001164286">
    <property type="component" value="Unassembled WGS sequence"/>
</dbReference>
<dbReference type="Pfam" id="PF04818">
    <property type="entry name" value="CID"/>
    <property type="match status" value="1"/>
</dbReference>
<dbReference type="InterPro" id="IPR045154">
    <property type="entry name" value="PCF11-like"/>
</dbReference>
<proteinExistence type="predicted"/>
<feature type="region of interest" description="Disordered" evidence="1">
    <location>
        <begin position="477"/>
        <end position="511"/>
    </location>
</feature>
<organism evidence="3 4">
    <name type="scientific">Dioszegia hungarica</name>
    <dbReference type="NCBI Taxonomy" id="4972"/>
    <lineage>
        <taxon>Eukaryota</taxon>
        <taxon>Fungi</taxon>
        <taxon>Dikarya</taxon>
        <taxon>Basidiomycota</taxon>
        <taxon>Agaricomycotina</taxon>
        <taxon>Tremellomycetes</taxon>
        <taxon>Tremellales</taxon>
        <taxon>Bulleribasidiaceae</taxon>
        <taxon>Dioszegia</taxon>
    </lineage>
</organism>
<dbReference type="FunFam" id="1.25.40.90:FF:000016">
    <property type="entry name" value="mRNA cleavage factor complex component Pcf11"/>
    <property type="match status" value="1"/>
</dbReference>
<keyword evidence="4" id="KW-1185">Reference proteome</keyword>
<protein>
    <submittedName>
        <fullName evidence="3">Cleavage/polyadenylation specificity factor</fullName>
    </submittedName>
</protein>
<dbReference type="InterPro" id="IPR008942">
    <property type="entry name" value="ENTH_VHS"/>
</dbReference>
<evidence type="ECO:0000313" key="3">
    <source>
        <dbReference type="EMBL" id="KAI9639790.1"/>
    </source>
</evidence>
<feature type="region of interest" description="Disordered" evidence="1">
    <location>
        <begin position="312"/>
        <end position="341"/>
    </location>
</feature>
<dbReference type="PANTHER" id="PTHR15921:SF3">
    <property type="entry name" value="PRE-MRNA CLEAVAGE COMPLEX 2 PROTEIN PCF11"/>
    <property type="match status" value="1"/>
</dbReference>
<evidence type="ECO:0000313" key="4">
    <source>
        <dbReference type="Proteomes" id="UP001164286"/>
    </source>
</evidence>
<dbReference type="InterPro" id="IPR047415">
    <property type="entry name" value="Pcf11_CID"/>
</dbReference>
<dbReference type="GO" id="GO:0005737">
    <property type="term" value="C:cytoplasm"/>
    <property type="evidence" value="ECO:0007669"/>
    <property type="project" value="TreeGrafter"/>
</dbReference>
<dbReference type="SMART" id="SM00582">
    <property type="entry name" value="RPR"/>
    <property type="match status" value="1"/>
</dbReference>
<reference evidence="3" key="1">
    <citation type="journal article" date="2022" name="G3 (Bethesda)">
        <title>High quality genome of the basidiomycete yeast Dioszegia hungarica PDD-24b-2 isolated from cloud water.</title>
        <authorList>
            <person name="Jarrige D."/>
            <person name="Haridas S."/>
            <person name="Bleykasten-Grosshans C."/>
            <person name="Joly M."/>
            <person name="Nadalig T."/>
            <person name="Sancelme M."/>
            <person name="Vuilleumier S."/>
            <person name="Grigoriev I.V."/>
            <person name="Amato P."/>
            <person name="Bringel F."/>
        </authorList>
    </citation>
    <scope>NUCLEOTIDE SEQUENCE</scope>
    <source>
        <strain evidence="3">PDD-24b-2</strain>
    </source>
</reference>
<dbReference type="AlphaFoldDB" id="A0AA38HFN5"/>
<dbReference type="GO" id="GO:0031124">
    <property type="term" value="P:mRNA 3'-end processing"/>
    <property type="evidence" value="ECO:0007669"/>
    <property type="project" value="InterPro"/>
</dbReference>
<evidence type="ECO:0000259" key="2">
    <source>
        <dbReference type="PROSITE" id="PS51391"/>
    </source>
</evidence>
<gene>
    <name evidence="3" type="ORF">MKK02DRAFT_18726</name>
</gene>
<comment type="caution">
    <text evidence="3">The sequence shown here is derived from an EMBL/GenBank/DDBJ whole genome shotgun (WGS) entry which is preliminary data.</text>
</comment>
<accession>A0AA38HFN5</accession>
<dbReference type="EMBL" id="JAKWFO010000001">
    <property type="protein sequence ID" value="KAI9639790.1"/>
    <property type="molecule type" value="Genomic_DNA"/>
</dbReference>
<dbReference type="CDD" id="cd16982">
    <property type="entry name" value="CID_Pcf11"/>
    <property type="match status" value="1"/>
</dbReference>